<dbReference type="EMBL" id="CP098502">
    <property type="protein sequence ID" value="UTI64569.1"/>
    <property type="molecule type" value="Genomic_DNA"/>
</dbReference>
<dbReference type="Pfam" id="PF24346">
    <property type="entry name" value="DUF7507"/>
    <property type="match status" value="1"/>
</dbReference>
<evidence type="ECO:0000259" key="3">
    <source>
        <dbReference type="Pfam" id="PF24346"/>
    </source>
</evidence>
<feature type="domain" description="SpaA-like prealbumin fold" evidence="2">
    <location>
        <begin position="1048"/>
        <end position="1146"/>
    </location>
</feature>
<sequence length="1720" mass="171371">MKTPFGDAATPGTQFDKSDEQNPTSWNLTAGEPSTAKNDITAATTYLERRNGRVYLHVGFTTKSDAGSANILVELNRNATGTPGALNSFAPDRSQNDALIQFSGNQNQAARIGLCRWVGSRSGQGANSTYGWYQVDASGQVPQVAPPASATPTTNLITSSNKDCTALDPSVAVGRVNAAALVNTDQGAPNGFPVPAPPFASPTIAAGTFGEFSIDLTTALGAGSANPCFDFGSIWLHTYNGNSIASIMEDYVAPHTVVGASSCAVTVDKKVAVSTSSSVPPPTGDFIDGTADTSLANDGDWLWYRLAVKNTESVALDGVNIDDPNCQIVDTAGNASNAPIDKGNGDAVFDPGETWTYLCKHQLVAGDGATYTNTVTATGTKGTFTTAPATDSVTTGRYGKVLVTKVNVGGDPADTFGFTPSGDLVGNSAATPALVPVVNTFSLIGGGTQTFTSVKPNASSGAIYTVSEAALATYTLTDLTCTTTDGKTSDTDTSTAGGVATIKVSANETVTCTFTNTRNTGTLTVNKTLVPAADPGKFDLQIDGTTAGTGGNVGNGGTTGAQTLNTGSYGVGEAGAGTTKLSDYAASTHCVDKAGAAVPLAAGKVAVTTGSEIVCTITNTRKTGTLEVKKVLSPAADPGKFDLQIDGATKSPAGGVGDGGTTGAQNLNTGSYGVGEVAHTGTSLSDYTASITCVDGKTTVVPATAATSVAAVPVADGSTVVCTITNTRNTGTLTVNKTLVPAADPGKFDLQIDGTTAGTGGNVGNGGTTGAQTLNTGSYGVGEAGAGTTKLSDYAASTACVDQANGGAAVPLVAGKVAVTTGSDIVCTITNTRKTGTLEVEKVLSPAADPGKFDLQIDGATKSPAGGVGDGGTTGAQTLNTGDHTVGEAGAGTTKLSDYAASTHCVDNANGGATVSSTGGTVAVTKSADIVCTITNTRSPGNLTVNKTLVPAADPGKFDLQIDGATAGTGGAVGDGGTTGAIPLAPGSYAVGEAGAGTTDLADYTASTACVDQANGGAAVPVAAGKVAVTTGSEIVCTITNTRNTGTLTVNKTLVPAADPGKFDLQIDGATKSPAGGVGDGGTTGAQTLNTGSYGVGEAGAGTTKLSDYAASTHCVDKAGAAVPLVAGKVAVTTGSEIVCTITNTRKTGTLEVKKVLSPAADPGKFDLQIDGTTAGTGGNVGNGGTTGAQTLNTGSYGVGEVAHTGTSLSDYTASITCVDGKTTVVPATAATSVAAVPVADGSTVVCTITNTRKPVVIGGGGGGAPAKATVTIKKVTDPAGGSTQFPFTSSLPQGGGVAADGSFALADGSSVTTQVDAGTYSVSEKDPHGLGYKLAALACTESGDQNTTVPAAGTVSTSRTASVHAEAGETITCTFTNRKIVSQAVVVKAGDSFAYHGDTVSYTFSVTNPGNNPLHDVHVSDDKCPNVSSSPTSKLNDNGDAFLDPGETWIFTCSYAIGSHQTGEANPIVNTATVTGQDESGDPVTASDKHSTQILHQALALAKTGPATAAAGDRVAYTLKLTNIGDTSFARTSLNVTDALCDAPPLLTSTGGDSSPNSLDPGDVWLYTCSVASVAGQTAIHNVADVAGTDVHSRTATAEATANTLLTNVSPIVAQSAPKPGTAKLRGTTGCIPTAARIFVTGSKIKSVTYRVDGKVYRKLVTANGSGHRYLIVVPAGTVTYGTHRVTATIVFTAASRTKTKTLTMIITRCRPPKPHFTG</sequence>
<feature type="domain" description="SpaA-like prealbumin fold" evidence="2">
    <location>
        <begin position="627"/>
        <end position="728"/>
    </location>
</feature>
<dbReference type="Proteomes" id="UP001056035">
    <property type="component" value="Chromosome"/>
</dbReference>
<protein>
    <recommendedName>
        <fullName evidence="7">Repeat protein (TIGR01451 family)</fullName>
    </recommendedName>
</protein>
<evidence type="ECO:0008006" key="7">
    <source>
        <dbReference type="Google" id="ProtNLM"/>
    </source>
</evidence>
<dbReference type="Pfam" id="PF20674">
    <property type="entry name" value="SpaA_3"/>
    <property type="match status" value="7"/>
</dbReference>
<keyword evidence="6" id="KW-1185">Reference proteome</keyword>
<dbReference type="InterPro" id="IPR047589">
    <property type="entry name" value="DUF11_rpt"/>
</dbReference>
<dbReference type="Pfam" id="PF24514">
    <property type="entry name" value="SpaA_4"/>
    <property type="match status" value="2"/>
</dbReference>
<proteinExistence type="predicted"/>
<dbReference type="RefSeq" id="WP_254571270.1">
    <property type="nucleotide sequence ID" value="NZ_CP098502.1"/>
</dbReference>
<organism evidence="5 6">
    <name type="scientific">Paraconexibacter antarcticus</name>
    <dbReference type="NCBI Taxonomy" id="2949664"/>
    <lineage>
        <taxon>Bacteria</taxon>
        <taxon>Bacillati</taxon>
        <taxon>Actinomycetota</taxon>
        <taxon>Thermoleophilia</taxon>
        <taxon>Solirubrobacterales</taxon>
        <taxon>Paraconexibacteraceae</taxon>
        <taxon>Paraconexibacter</taxon>
    </lineage>
</organism>
<feature type="domain" description="SpaA-like prealbumin fold" evidence="2">
    <location>
        <begin position="543"/>
        <end position="621"/>
    </location>
</feature>
<feature type="domain" description="DUF7507" evidence="3">
    <location>
        <begin position="1391"/>
        <end position="1487"/>
    </location>
</feature>
<evidence type="ECO:0000313" key="6">
    <source>
        <dbReference type="Proteomes" id="UP001056035"/>
    </source>
</evidence>
<dbReference type="InterPro" id="IPR055354">
    <property type="entry name" value="DUF7507"/>
</dbReference>
<dbReference type="InterPro" id="IPR051172">
    <property type="entry name" value="Chlamydia_OmcB"/>
</dbReference>
<evidence type="ECO:0000259" key="4">
    <source>
        <dbReference type="Pfam" id="PF24514"/>
    </source>
</evidence>
<dbReference type="InterPro" id="IPR048834">
    <property type="entry name" value="SpaA_pre-album"/>
</dbReference>
<feature type="domain" description="SpaA-like prealbumin fold" evidence="2">
    <location>
        <begin position="960"/>
        <end position="1043"/>
    </location>
</feature>
<feature type="domain" description="SpaA-like prealbumin fold" evidence="4">
    <location>
        <begin position="1271"/>
        <end position="1380"/>
    </location>
</feature>
<name>A0ABY5DVK1_9ACTN</name>
<evidence type="ECO:0000256" key="1">
    <source>
        <dbReference type="SAM" id="MobiDB-lite"/>
    </source>
</evidence>
<feature type="domain" description="SpaA-like prealbumin fold" evidence="2">
    <location>
        <begin position="840"/>
        <end position="938"/>
    </location>
</feature>
<feature type="domain" description="SpaA-like prealbumin fold" evidence="2">
    <location>
        <begin position="753"/>
        <end position="833"/>
    </location>
</feature>
<feature type="compositionally biased region" description="Polar residues" evidence="1">
    <location>
        <begin position="11"/>
        <end position="28"/>
    </location>
</feature>
<dbReference type="PANTHER" id="PTHR34819">
    <property type="entry name" value="LARGE CYSTEINE-RICH PERIPLASMIC PROTEIN OMCB"/>
    <property type="match status" value="1"/>
</dbReference>
<gene>
    <name evidence="5" type="ORF">NBH00_24945</name>
</gene>
<feature type="domain" description="SpaA-like prealbumin fold" evidence="4">
    <location>
        <begin position="402"/>
        <end position="518"/>
    </location>
</feature>
<dbReference type="InterPro" id="IPR055371">
    <property type="entry name" value="SpaA_PFL_dom_4"/>
</dbReference>
<reference evidence="5 6" key="1">
    <citation type="submission" date="2022-06" db="EMBL/GenBank/DDBJ databases">
        <title>Paraconexibacter antarcticus.</title>
        <authorList>
            <person name="Kim C.S."/>
        </authorList>
    </citation>
    <scope>NUCLEOTIDE SEQUENCE [LARGE SCALE GENOMIC DNA]</scope>
    <source>
        <strain evidence="5 6">02-257</strain>
    </source>
</reference>
<dbReference type="NCBIfam" id="TIGR01451">
    <property type="entry name" value="B_ant_repeat"/>
    <property type="match status" value="1"/>
</dbReference>
<evidence type="ECO:0000259" key="2">
    <source>
        <dbReference type="Pfam" id="PF20674"/>
    </source>
</evidence>
<feature type="domain" description="SpaA-like prealbumin fold" evidence="2">
    <location>
        <begin position="1171"/>
        <end position="1253"/>
    </location>
</feature>
<evidence type="ECO:0000313" key="5">
    <source>
        <dbReference type="EMBL" id="UTI64569.1"/>
    </source>
</evidence>
<accession>A0ABY5DVK1</accession>
<feature type="region of interest" description="Disordered" evidence="1">
    <location>
        <begin position="1"/>
        <end position="35"/>
    </location>
</feature>